<reference evidence="1 2" key="1">
    <citation type="submission" date="2021-06" db="EMBL/GenBank/DDBJ databases">
        <title>Caerostris darwini draft genome.</title>
        <authorList>
            <person name="Kono N."/>
            <person name="Arakawa K."/>
        </authorList>
    </citation>
    <scope>NUCLEOTIDE SEQUENCE [LARGE SCALE GENOMIC DNA]</scope>
</reference>
<dbReference type="EMBL" id="BPLQ01013753">
    <property type="protein sequence ID" value="GIY74431.1"/>
    <property type="molecule type" value="Genomic_DNA"/>
</dbReference>
<protein>
    <submittedName>
        <fullName evidence="1">Uncharacterized protein</fullName>
    </submittedName>
</protein>
<dbReference type="AlphaFoldDB" id="A0AAV4VXD4"/>
<dbReference type="Proteomes" id="UP001054837">
    <property type="component" value="Unassembled WGS sequence"/>
</dbReference>
<sequence>MQNSGLPIPCISIKSHDLRFPRASLLAKYITRDYLHLHWSLRRFLPCSQLMVKIAAQPKESEKPPYAYMHIPSQERSIMGRFLLPSCTSFRLGKGFLPC</sequence>
<proteinExistence type="predicted"/>
<organism evidence="1 2">
    <name type="scientific">Caerostris darwini</name>
    <dbReference type="NCBI Taxonomy" id="1538125"/>
    <lineage>
        <taxon>Eukaryota</taxon>
        <taxon>Metazoa</taxon>
        <taxon>Ecdysozoa</taxon>
        <taxon>Arthropoda</taxon>
        <taxon>Chelicerata</taxon>
        <taxon>Arachnida</taxon>
        <taxon>Araneae</taxon>
        <taxon>Araneomorphae</taxon>
        <taxon>Entelegynae</taxon>
        <taxon>Araneoidea</taxon>
        <taxon>Araneidae</taxon>
        <taxon>Caerostris</taxon>
    </lineage>
</organism>
<name>A0AAV4VXD4_9ARAC</name>
<evidence type="ECO:0000313" key="2">
    <source>
        <dbReference type="Proteomes" id="UP001054837"/>
    </source>
</evidence>
<comment type="caution">
    <text evidence="1">The sequence shown here is derived from an EMBL/GenBank/DDBJ whole genome shotgun (WGS) entry which is preliminary data.</text>
</comment>
<keyword evidence="2" id="KW-1185">Reference proteome</keyword>
<evidence type="ECO:0000313" key="1">
    <source>
        <dbReference type="EMBL" id="GIY74431.1"/>
    </source>
</evidence>
<accession>A0AAV4VXD4</accession>
<gene>
    <name evidence="1" type="ORF">CDAR_502111</name>
</gene>